<keyword evidence="2" id="KW-0732">Signal</keyword>
<comment type="caution">
    <text evidence="4">The sequence shown here is derived from an EMBL/GenBank/DDBJ whole genome shotgun (WGS) entry which is preliminary data.</text>
</comment>
<evidence type="ECO:0000313" key="5">
    <source>
        <dbReference type="Proteomes" id="UP000663874"/>
    </source>
</evidence>
<feature type="signal peptide" evidence="2">
    <location>
        <begin position="1"/>
        <end position="19"/>
    </location>
</feature>
<accession>A0A818R058</accession>
<sequence length="234" mass="27754">MYSNYFFLILFIHILPIWSYQLKTCCSTEKMTTTNTICHLSCPLNFVVKLRSVIFYMGNGCALSSCQRRLTKHYLLLYNNHRRCSISIQCIHMDSSQCSWLTKNHNQSEYFIIDYDFNIESPPDLFNDSFLTDNEDEWKEYLFKKYFHDRGKTIIIQERRSLLSDIMRKIVILIIFAFVLIIFMLISLMIYKRLQFIKRNQTNKHQPFPADDAYDNLKISPTRSIADSGTITDV</sequence>
<dbReference type="Proteomes" id="UP000663874">
    <property type="component" value="Unassembled WGS sequence"/>
</dbReference>
<dbReference type="AlphaFoldDB" id="A0A818R058"/>
<feature type="transmembrane region" description="Helical" evidence="1">
    <location>
        <begin position="170"/>
        <end position="191"/>
    </location>
</feature>
<protein>
    <submittedName>
        <fullName evidence="4">Uncharacterized protein</fullName>
    </submittedName>
</protein>
<reference evidence="4" key="1">
    <citation type="submission" date="2021-02" db="EMBL/GenBank/DDBJ databases">
        <authorList>
            <person name="Nowell W R."/>
        </authorList>
    </citation>
    <scope>NUCLEOTIDE SEQUENCE</scope>
</reference>
<keyword evidence="1" id="KW-0472">Membrane</keyword>
<keyword evidence="1" id="KW-1133">Transmembrane helix</keyword>
<gene>
    <name evidence="4" type="ORF">FNK824_LOCUS5889</name>
    <name evidence="3" type="ORF">SEV965_LOCUS25130</name>
</gene>
<keyword evidence="1" id="KW-0812">Transmembrane</keyword>
<evidence type="ECO:0000313" key="4">
    <source>
        <dbReference type="EMBL" id="CAF3649191.1"/>
    </source>
</evidence>
<evidence type="ECO:0000256" key="1">
    <source>
        <dbReference type="SAM" id="Phobius"/>
    </source>
</evidence>
<dbReference type="Proteomes" id="UP000663889">
    <property type="component" value="Unassembled WGS sequence"/>
</dbReference>
<feature type="chain" id="PRO_5035616189" evidence="2">
    <location>
        <begin position="20"/>
        <end position="234"/>
    </location>
</feature>
<evidence type="ECO:0000256" key="2">
    <source>
        <dbReference type="SAM" id="SignalP"/>
    </source>
</evidence>
<proteinExistence type="predicted"/>
<name>A0A818R058_9BILA</name>
<evidence type="ECO:0000313" key="3">
    <source>
        <dbReference type="EMBL" id="CAF1278508.1"/>
    </source>
</evidence>
<dbReference type="EMBL" id="CAJOBE010000488">
    <property type="protein sequence ID" value="CAF3649191.1"/>
    <property type="molecule type" value="Genomic_DNA"/>
</dbReference>
<organism evidence="4 5">
    <name type="scientific">Rotaria sordida</name>
    <dbReference type="NCBI Taxonomy" id="392033"/>
    <lineage>
        <taxon>Eukaryota</taxon>
        <taxon>Metazoa</taxon>
        <taxon>Spiralia</taxon>
        <taxon>Gnathifera</taxon>
        <taxon>Rotifera</taxon>
        <taxon>Eurotatoria</taxon>
        <taxon>Bdelloidea</taxon>
        <taxon>Philodinida</taxon>
        <taxon>Philodinidae</taxon>
        <taxon>Rotaria</taxon>
    </lineage>
</organism>
<dbReference type="EMBL" id="CAJNOU010001995">
    <property type="protein sequence ID" value="CAF1278508.1"/>
    <property type="molecule type" value="Genomic_DNA"/>
</dbReference>